<accession>A0A1D8FZ79</accession>
<protein>
    <recommendedName>
        <fullName evidence="3">Peptidase MA-like domain-containing protein</fullName>
    </recommendedName>
</protein>
<dbReference type="Proteomes" id="UP000095349">
    <property type="component" value="Chromosome"/>
</dbReference>
<sequence>MPGAAAGAYHRRMRVLGRWAALVALAVAVAVAGCAPRPGGPAGAGDGVREAVAARADLLPGLLGGAPLRSWSYRTLAVHRDGPDRATADAELAYTLDGHDTAPATARRRLDLALRDGRWSVTADRPAEGHPPQLWDQGPVRAVRGARSLVLGAGQPEARLREVAALADRAVPAVAGAWRDATWQGTVVVLVPAGLDAMAALLGDAPAAFRGVAAVTTGRTGGGAADRVVLNPEAYRGLGDFGRTFVLTHETAHVATRAATTAATPLWLSEGLADRIAHTGTGRAAADAAPALARAVRAGRIPAALPADRDFAFGGDPAAAARAYEGAWLACELIADRWGGDRLAAFYRAAGGTGAPRAFRDVLGTTEEDFTRAWRERLRQELSSAPSR</sequence>
<dbReference type="KEGG" id="srn:A4G23_01323"/>
<evidence type="ECO:0008006" key="3">
    <source>
        <dbReference type="Google" id="ProtNLM"/>
    </source>
</evidence>
<gene>
    <name evidence="1" type="ORF">A4G23_01323</name>
</gene>
<reference evidence="1 2" key="1">
    <citation type="submission" date="2016-09" db="EMBL/GenBank/DDBJ databases">
        <title>Streptomyces rubrolavendulae MJM4426 Genome sequencing and assembly.</title>
        <authorList>
            <person name="Kim J.-G."/>
        </authorList>
    </citation>
    <scope>NUCLEOTIDE SEQUENCE [LARGE SCALE GENOMIC DNA]</scope>
    <source>
        <strain evidence="1 2">MJM4426</strain>
    </source>
</reference>
<dbReference type="AlphaFoldDB" id="A0A1D8FZ79"/>
<evidence type="ECO:0000313" key="2">
    <source>
        <dbReference type="Proteomes" id="UP000095349"/>
    </source>
</evidence>
<keyword evidence="2" id="KW-1185">Reference proteome</keyword>
<dbReference type="STRING" id="285473.A4G23_01323"/>
<evidence type="ECO:0000313" key="1">
    <source>
        <dbReference type="EMBL" id="AOT58512.1"/>
    </source>
</evidence>
<proteinExistence type="predicted"/>
<dbReference type="EMBL" id="CP017316">
    <property type="protein sequence ID" value="AOT58512.1"/>
    <property type="molecule type" value="Genomic_DNA"/>
</dbReference>
<name>A0A1D8FZ79_9ACTN</name>
<organism evidence="1 2">
    <name type="scientific">Streptomyces rubrolavendulae</name>
    <dbReference type="NCBI Taxonomy" id="285473"/>
    <lineage>
        <taxon>Bacteria</taxon>
        <taxon>Bacillati</taxon>
        <taxon>Actinomycetota</taxon>
        <taxon>Actinomycetes</taxon>
        <taxon>Kitasatosporales</taxon>
        <taxon>Streptomycetaceae</taxon>
        <taxon>Streptomyces</taxon>
    </lineage>
</organism>
<dbReference type="PATRIC" id="fig|285473.5.peg.1375"/>